<organism evidence="1 2">
    <name type="scientific">Candida boidinii</name>
    <name type="common">Yeast</name>
    <dbReference type="NCBI Taxonomy" id="5477"/>
    <lineage>
        <taxon>Eukaryota</taxon>
        <taxon>Fungi</taxon>
        <taxon>Dikarya</taxon>
        <taxon>Ascomycota</taxon>
        <taxon>Saccharomycotina</taxon>
        <taxon>Pichiomycetes</taxon>
        <taxon>Pichiales</taxon>
        <taxon>Pichiaceae</taxon>
        <taxon>Ogataea</taxon>
        <taxon>Ogataea/Candida clade</taxon>
    </lineage>
</organism>
<accession>A0ACB5TU45</accession>
<name>A0ACB5TU45_CANBO</name>
<evidence type="ECO:0000313" key="2">
    <source>
        <dbReference type="Proteomes" id="UP001165101"/>
    </source>
</evidence>
<gene>
    <name evidence="1" type="ORF">Cboi01_000390100</name>
</gene>
<protein>
    <submittedName>
        <fullName evidence="1">Unnamed protein product</fullName>
    </submittedName>
</protein>
<keyword evidence="2" id="KW-1185">Reference proteome</keyword>
<reference evidence="1" key="1">
    <citation type="submission" date="2023-04" db="EMBL/GenBank/DDBJ databases">
        <title>Candida boidinii NBRC 1967.</title>
        <authorList>
            <person name="Ichikawa N."/>
            <person name="Sato H."/>
            <person name="Tonouchi N."/>
        </authorList>
    </citation>
    <scope>NUCLEOTIDE SEQUENCE</scope>
    <source>
        <strain evidence="1">NBRC 1967</strain>
    </source>
</reference>
<dbReference type="EMBL" id="BSXV01002301">
    <property type="protein sequence ID" value="GME95430.1"/>
    <property type="molecule type" value="Genomic_DNA"/>
</dbReference>
<sequence>MSEITPADIPSAPLVGKPLLYFTSIFVSLGVFLFGYDQGYCSGIIVQQSFKDYFGDPSSSTIGTIVAILEIGALISSFNSGHIGDSLGRRRTIRWGAFIFCVGGFCQSIATSVPHMIIGRFISGLGVGLLSSIVPVYQAEISPPDSRGKLGCVEFTGNIFGYTSSIWIDYAASFIEKGNLSWRIPLYVQVVFGLILWVGSFVIVESPRWLLQHDLDAEGIVVIADLYADGEVHSDHAKSEYRSIKEMVLLDRFEGDKTYFELLRRYPKRLFVAMSSQFFAQFNGINIISYYAPMVFESAGWVGRDAILMTGINGLVYILSTIPPWYLVDHWGRKPILISGGLIMGISLYAVAYFSYLQSESTPQLVVLFVIIYNAGFGYSWGPIAWLLVECCPYRAKSGALSTATNWASNFVVGQLSPILLEQIKWKLYLIPATFCIASILTVHFVYPETKGLSLEDMDSLFDDRSSIHSSRSNSTYGATDIEASQRFISPSQLARVPGQTETQAVASSPFILPQDLEPPDLNAILAYKNSDTNSIRGSLRRGSEAVSSIFKGLPNKKNRDDSSSVTDDRSERFID</sequence>
<evidence type="ECO:0000313" key="1">
    <source>
        <dbReference type="EMBL" id="GME95430.1"/>
    </source>
</evidence>
<comment type="caution">
    <text evidence="1">The sequence shown here is derived from an EMBL/GenBank/DDBJ whole genome shotgun (WGS) entry which is preliminary data.</text>
</comment>
<proteinExistence type="predicted"/>
<dbReference type="Proteomes" id="UP001165101">
    <property type="component" value="Unassembled WGS sequence"/>
</dbReference>